<protein>
    <recommendedName>
        <fullName evidence="3">Small CPxCG-related zinc finger protein</fullName>
    </recommendedName>
</protein>
<sequence length="81" mass="9451">MNKVACTHCGQDWVRCYERKDTGQRFFLCPECESVWNLEDDLHEDTDMYLSEYLLTGDPAKDWEIITPCGRETGDRRFGGP</sequence>
<dbReference type="Proteomes" id="UP001500893">
    <property type="component" value="Unassembled WGS sequence"/>
</dbReference>
<name>A0ABP6HK52_9ACTN</name>
<proteinExistence type="predicted"/>
<reference evidence="2" key="1">
    <citation type="journal article" date="2019" name="Int. J. Syst. Evol. Microbiol.">
        <title>The Global Catalogue of Microorganisms (GCM) 10K type strain sequencing project: providing services to taxonomists for standard genome sequencing and annotation.</title>
        <authorList>
            <consortium name="The Broad Institute Genomics Platform"/>
            <consortium name="The Broad Institute Genome Sequencing Center for Infectious Disease"/>
            <person name="Wu L."/>
            <person name="Ma J."/>
        </authorList>
    </citation>
    <scope>NUCLEOTIDE SEQUENCE [LARGE SCALE GENOMIC DNA]</scope>
    <source>
        <strain evidence="2">JCM 11574</strain>
    </source>
</reference>
<keyword evidence="2" id="KW-1185">Reference proteome</keyword>
<evidence type="ECO:0000313" key="1">
    <source>
        <dbReference type="EMBL" id="GAA2778484.1"/>
    </source>
</evidence>
<organism evidence="1 2">
    <name type="scientific">Streptomyces rameus</name>
    <dbReference type="NCBI Taxonomy" id="68261"/>
    <lineage>
        <taxon>Bacteria</taxon>
        <taxon>Bacillati</taxon>
        <taxon>Actinomycetota</taxon>
        <taxon>Actinomycetes</taxon>
        <taxon>Kitasatosporales</taxon>
        <taxon>Streptomycetaceae</taxon>
        <taxon>Streptomyces</taxon>
    </lineage>
</organism>
<comment type="caution">
    <text evidence="1">The sequence shown here is derived from an EMBL/GenBank/DDBJ whole genome shotgun (WGS) entry which is preliminary data.</text>
</comment>
<dbReference type="EMBL" id="BAAAVM010000133">
    <property type="protein sequence ID" value="GAA2778484.1"/>
    <property type="molecule type" value="Genomic_DNA"/>
</dbReference>
<evidence type="ECO:0000313" key="2">
    <source>
        <dbReference type="Proteomes" id="UP001500893"/>
    </source>
</evidence>
<dbReference type="RefSeq" id="WP_345059164.1">
    <property type="nucleotide sequence ID" value="NZ_BAAAVM010000133.1"/>
</dbReference>
<accession>A0ABP6HK52</accession>
<gene>
    <name evidence="1" type="ORF">GCM10010521_66870</name>
</gene>
<evidence type="ECO:0008006" key="3">
    <source>
        <dbReference type="Google" id="ProtNLM"/>
    </source>
</evidence>